<reference evidence="2" key="2">
    <citation type="submission" date="2019-10" db="EMBL/GenBank/DDBJ databases">
        <title>A de novo genome assembly of a pear dwarfing rootstock.</title>
        <authorList>
            <person name="Wang F."/>
            <person name="Wang J."/>
            <person name="Li S."/>
            <person name="Zhang Y."/>
            <person name="Fang M."/>
            <person name="Ma L."/>
            <person name="Zhao Y."/>
            <person name="Jiang S."/>
        </authorList>
    </citation>
    <scope>NUCLEOTIDE SEQUENCE [LARGE SCALE GENOMIC DNA]</scope>
</reference>
<dbReference type="OrthoDB" id="841242at2759"/>
<comment type="caution">
    <text evidence="1">The sequence shown here is derived from an EMBL/GenBank/DDBJ whole genome shotgun (WGS) entry which is preliminary data.</text>
</comment>
<reference evidence="1 2" key="1">
    <citation type="submission" date="2019-09" db="EMBL/GenBank/DDBJ databases">
        <authorList>
            <person name="Ou C."/>
        </authorList>
    </citation>
    <scope>NUCLEOTIDE SEQUENCE [LARGE SCALE GENOMIC DNA]</scope>
    <source>
        <strain evidence="1">S2</strain>
        <tissue evidence="1">Leaf</tissue>
    </source>
</reference>
<organism evidence="1 2">
    <name type="scientific">Pyrus ussuriensis x Pyrus communis</name>
    <dbReference type="NCBI Taxonomy" id="2448454"/>
    <lineage>
        <taxon>Eukaryota</taxon>
        <taxon>Viridiplantae</taxon>
        <taxon>Streptophyta</taxon>
        <taxon>Embryophyta</taxon>
        <taxon>Tracheophyta</taxon>
        <taxon>Spermatophyta</taxon>
        <taxon>Magnoliopsida</taxon>
        <taxon>eudicotyledons</taxon>
        <taxon>Gunneridae</taxon>
        <taxon>Pentapetalae</taxon>
        <taxon>rosids</taxon>
        <taxon>fabids</taxon>
        <taxon>Rosales</taxon>
        <taxon>Rosaceae</taxon>
        <taxon>Amygdaloideae</taxon>
        <taxon>Maleae</taxon>
        <taxon>Pyrus</taxon>
    </lineage>
</organism>
<accession>A0A5N5HTI4</accession>
<evidence type="ECO:0000313" key="1">
    <source>
        <dbReference type="EMBL" id="KAB2631196.1"/>
    </source>
</evidence>
<name>A0A5N5HTI4_9ROSA</name>
<dbReference type="Proteomes" id="UP000327157">
    <property type="component" value="Chromosome 12"/>
</dbReference>
<protein>
    <submittedName>
        <fullName evidence="1">Uncharacterized protein</fullName>
    </submittedName>
</protein>
<dbReference type="PANTHER" id="PTHR38223:SF1">
    <property type="match status" value="1"/>
</dbReference>
<sequence length="71" mass="8006">MAGLQYNFFPTDFLYPRTSQLRALEPTNKATVLPLKTTKTDHVADDLEQLKIQHRGVQVVKISKSPPSMHG</sequence>
<reference evidence="1 2" key="3">
    <citation type="submission" date="2019-11" db="EMBL/GenBank/DDBJ databases">
        <title>A de novo genome assembly of a pear dwarfing rootstock.</title>
        <authorList>
            <person name="Wang F."/>
            <person name="Wang J."/>
            <person name="Li S."/>
            <person name="Zhang Y."/>
            <person name="Fang M."/>
            <person name="Ma L."/>
            <person name="Zhao Y."/>
            <person name="Jiang S."/>
        </authorList>
    </citation>
    <scope>NUCLEOTIDE SEQUENCE [LARGE SCALE GENOMIC DNA]</scope>
    <source>
        <strain evidence="1">S2</strain>
        <tissue evidence="1">Leaf</tissue>
    </source>
</reference>
<gene>
    <name evidence="1" type="ORF">D8674_008715</name>
</gene>
<evidence type="ECO:0000313" key="2">
    <source>
        <dbReference type="Proteomes" id="UP000327157"/>
    </source>
</evidence>
<dbReference type="AlphaFoldDB" id="A0A5N5HTI4"/>
<dbReference type="PANTHER" id="PTHR38223">
    <property type="match status" value="1"/>
</dbReference>
<keyword evidence="2" id="KW-1185">Reference proteome</keyword>
<proteinExistence type="predicted"/>
<dbReference type="EMBL" id="SMOL01000143">
    <property type="protein sequence ID" value="KAB2631196.1"/>
    <property type="molecule type" value="Genomic_DNA"/>
</dbReference>